<sequence>MMYSSPHHSSIPFCDHTIAHHSHQRTFSHSSSLLVTLPHRACYLRESDTPQSHRQRSLGGSPIITPSKIRDYPLRVSSRRQVSQPQAAPLSADTVIHGRKKRITSDRHGVASSNGIFQFVLSSTPPPQTPIVEDSLPRQPPSIKECPDLIDSFIGQSPLLHGTPCPVERRSLVIPNNEKTQHVQHRKAQSLPQGTFAAPIPYSRSKCHPSTDTNICLGGDVKRLTDIPELQRSPSILVTSQNSAQPRPKARRPSVPLRLFPPSPTSSVGSTKSGYADTLSPTMSVFQPSLNLQHQISVFEDDDEKMGLMDYFRWPLHGGNRKKRRNRKKHGCNWKKVFCWK</sequence>
<evidence type="ECO:0000256" key="1">
    <source>
        <dbReference type="SAM" id="MobiDB-lite"/>
    </source>
</evidence>
<dbReference type="EMBL" id="MU007010">
    <property type="protein sequence ID" value="KAF2436448.1"/>
    <property type="molecule type" value="Genomic_DNA"/>
</dbReference>
<accession>A0A9P4U4V7</accession>
<proteinExistence type="predicted"/>
<keyword evidence="3" id="KW-1185">Reference proteome</keyword>
<gene>
    <name evidence="2" type="ORF">EJ08DRAFT_147296</name>
</gene>
<reference evidence="2" key="1">
    <citation type="journal article" date="2020" name="Stud. Mycol.">
        <title>101 Dothideomycetes genomes: a test case for predicting lifestyles and emergence of pathogens.</title>
        <authorList>
            <person name="Haridas S."/>
            <person name="Albert R."/>
            <person name="Binder M."/>
            <person name="Bloem J."/>
            <person name="Labutti K."/>
            <person name="Salamov A."/>
            <person name="Andreopoulos B."/>
            <person name="Baker S."/>
            <person name="Barry K."/>
            <person name="Bills G."/>
            <person name="Bluhm B."/>
            <person name="Cannon C."/>
            <person name="Castanera R."/>
            <person name="Culley D."/>
            <person name="Daum C."/>
            <person name="Ezra D."/>
            <person name="Gonzalez J."/>
            <person name="Henrissat B."/>
            <person name="Kuo A."/>
            <person name="Liang C."/>
            <person name="Lipzen A."/>
            <person name="Lutzoni F."/>
            <person name="Magnuson J."/>
            <person name="Mondo S."/>
            <person name="Nolan M."/>
            <person name="Ohm R."/>
            <person name="Pangilinan J."/>
            <person name="Park H.-J."/>
            <person name="Ramirez L."/>
            <person name="Alfaro M."/>
            <person name="Sun H."/>
            <person name="Tritt A."/>
            <person name="Yoshinaga Y."/>
            <person name="Zwiers L.-H."/>
            <person name="Turgeon B."/>
            <person name="Goodwin S."/>
            <person name="Spatafora J."/>
            <person name="Crous P."/>
            <person name="Grigoriev I."/>
        </authorList>
    </citation>
    <scope>NUCLEOTIDE SEQUENCE</scope>
    <source>
        <strain evidence="2">CBS 130266</strain>
    </source>
</reference>
<organism evidence="2 3">
    <name type="scientific">Tothia fuscella</name>
    <dbReference type="NCBI Taxonomy" id="1048955"/>
    <lineage>
        <taxon>Eukaryota</taxon>
        <taxon>Fungi</taxon>
        <taxon>Dikarya</taxon>
        <taxon>Ascomycota</taxon>
        <taxon>Pezizomycotina</taxon>
        <taxon>Dothideomycetes</taxon>
        <taxon>Pleosporomycetidae</taxon>
        <taxon>Venturiales</taxon>
        <taxon>Cylindrosympodiaceae</taxon>
        <taxon>Tothia</taxon>
    </lineage>
</organism>
<evidence type="ECO:0000313" key="2">
    <source>
        <dbReference type="EMBL" id="KAF2436448.1"/>
    </source>
</evidence>
<feature type="compositionally biased region" description="Polar residues" evidence="1">
    <location>
        <begin position="265"/>
        <end position="274"/>
    </location>
</feature>
<feature type="region of interest" description="Disordered" evidence="1">
    <location>
        <begin position="239"/>
        <end position="274"/>
    </location>
</feature>
<protein>
    <submittedName>
        <fullName evidence="2">Uncharacterized protein</fullName>
    </submittedName>
</protein>
<dbReference type="AlphaFoldDB" id="A0A9P4U4V7"/>
<name>A0A9P4U4V7_9PEZI</name>
<evidence type="ECO:0000313" key="3">
    <source>
        <dbReference type="Proteomes" id="UP000800235"/>
    </source>
</evidence>
<dbReference type="Proteomes" id="UP000800235">
    <property type="component" value="Unassembled WGS sequence"/>
</dbReference>
<comment type="caution">
    <text evidence="2">The sequence shown here is derived from an EMBL/GenBank/DDBJ whole genome shotgun (WGS) entry which is preliminary data.</text>
</comment>